<gene>
    <name evidence="1" type="ORF">CHYS00102_LOCUS1280</name>
</gene>
<proteinExistence type="predicted"/>
<evidence type="ECO:0000313" key="1">
    <source>
        <dbReference type="EMBL" id="CAD8874117.1"/>
    </source>
</evidence>
<dbReference type="AlphaFoldDB" id="A0A7S1B3T6"/>
<dbReference type="EMBL" id="HBFR01001999">
    <property type="protein sequence ID" value="CAD8874117.1"/>
    <property type="molecule type" value="Transcribed_RNA"/>
</dbReference>
<sequence>MRFQIITPALGCFQQQDIILENQNWQELSHTGINISLISTLSLSLHVSPTLRLATRSIIHPHQVVNLPHYFTNRTKKNNDRRFTAHSGKCHKTHNNNPTSDTILTKNKGVRQNKIKQKDTTFLLRTRQQKN</sequence>
<protein>
    <submittedName>
        <fullName evidence="1">Uncharacterized protein</fullName>
    </submittedName>
</protein>
<organism evidence="1">
    <name type="scientific">Corethron hystrix</name>
    <dbReference type="NCBI Taxonomy" id="216773"/>
    <lineage>
        <taxon>Eukaryota</taxon>
        <taxon>Sar</taxon>
        <taxon>Stramenopiles</taxon>
        <taxon>Ochrophyta</taxon>
        <taxon>Bacillariophyta</taxon>
        <taxon>Coscinodiscophyceae</taxon>
        <taxon>Corethrophycidae</taxon>
        <taxon>Corethrales</taxon>
        <taxon>Corethraceae</taxon>
        <taxon>Corethron</taxon>
    </lineage>
</organism>
<reference evidence="1" key="1">
    <citation type="submission" date="2021-01" db="EMBL/GenBank/DDBJ databases">
        <authorList>
            <person name="Corre E."/>
            <person name="Pelletier E."/>
            <person name="Niang G."/>
            <person name="Scheremetjew M."/>
            <person name="Finn R."/>
            <person name="Kale V."/>
            <person name="Holt S."/>
            <person name="Cochrane G."/>
            <person name="Meng A."/>
            <person name="Brown T."/>
            <person name="Cohen L."/>
        </authorList>
    </citation>
    <scope>NUCLEOTIDE SEQUENCE</scope>
    <source>
        <strain evidence="1">308</strain>
    </source>
</reference>
<accession>A0A7S1B3T6</accession>
<name>A0A7S1B3T6_9STRA</name>